<comment type="caution">
    <text evidence="5">The sequence shown here is derived from an EMBL/GenBank/DDBJ whole genome shotgun (WGS) entry which is preliminary data.</text>
</comment>
<dbReference type="InterPro" id="IPR001845">
    <property type="entry name" value="HTH_ArsR_DNA-bd_dom"/>
</dbReference>
<reference evidence="5 6" key="1">
    <citation type="submission" date="2015-09" db="EMBL/GenBank/DDBJ databases">
        <authorList>
            <consortium name="Pathogen Informatics"/>
            <person name="Wu L."/>
            <person name="Ma J."/>
        </authorList>
    </citation>
    <scope>NUCLEOTIDE SEQUENCE [LARGE SCALE GENOMIC DNA]</scope>
    <source>
        <strain evidence="5 6">2789STDY5834858</strain>
    </source>
</reference>
<dbReference type="InterPro" id="IPR051081">
    <property type="entry name" value="HTH_MetalResp_TranReg"/>
</dbReference>
<keyword evidence="3" id="KW-0804">Transcription</keyword>
<keyword evidence="6" id="KW-1185">Reference proteome</keyword>
<dbReference type="InterPro" id="IPR036390">
    <property type="entry name" value="WH_DNA-bd_sf"/>
</dbReference>
<name>A0ABP2APQ7_SARVE</name>
<evidence type="ECO:0000256" key="3">
    <source>
        <dbReference type="ARBA" id="ARBA00023163"/>
    </source>
</evidence>
<dbReference type="SUPFAM" id="SSF46785">
    <property type="entry name" value="Winged helix' DNA-binding domain"/>
    <property type="match status" value="1"/>
</dbReference>
<gene>
    <name evidence="5" type="ORF">ERS852473_00546</name>
</gene>
<protein>
    <submittedName>
        <fullName evidence="5">DNA-binding transcriptional repressor ArsR</fullName>
    </submittedName>
</protein>
<keyword evidence="2 5" id="KW-0238">DNA-binding</keyword>
<dbReference type="CDD" id="cd00090">
    <property type="entry name" value="HTH_ARSR"/>
    <property type="match status" value="1"/>
</dbReference>
<dbReference type="Gene3D" id="1.10.10.10">
    <property type="entry name" value="Winged helix-like DNA-binding domain superfamily/Winged helix DNA-binding domain"/>
    <property type="match status" value="1"/>
</dbReference>
<dbReference type="GO" id="GO:0003677">
    <property type="term" value="F:DNA binding"/>
    <property type="evidence" value="ECO:0007669"/>
    <property type="project" value="UniProtKB-KW"/>
</dbReference>
<feature type="domain" description="HTH arsR-type" evidence="4">
    <location>
        <begin position="1"/>
        <end position="102"/>
    </location>
</feature>
<evidence type="ECO:0000256" key="2">
    <source>
        <dbReference type="ARBA" id="ARBA00023125"/>
    </source>
</evidence>
<evidence type="ECO:0000256" key="1">
    <source>
        <dbReference type="ARBA" id="ARBA00023015"/>
    </source>
</evidence>
<proteinExistence type="predicted"/>
<evidence type="ECO:0000313" key="5">
    <source>
        <dbReference type="EMBL" id="CUN58352.1"/>
    </source>
</evidence>
<sequence length="102" mass="11842">MDKIKIFKALGNKTRLNILLWLKDPKNKFDPQHLSVDDDFQGGVCVSSIRKTAGLSQSTISEFLSILQEAKLVESKCIGQYTYFRRNEKTIREIAKWMELEF</sequence>
<organism evidence="5 6">
    <name type="scientific">Sarcina ventriculi</name>
    <name type="common">Clostridium ventriculi</name>
    <dbReference type="NCBI Taxonomy" id="1267"/>
    <lineage>
        <taxon>Bacteria</taxon>
        <taxon>Bacillati</taxon>
        <taxon>Bacillota</taxon>
        <taxon>Clostridia</taxon>
        <taxon>Eubacteriales</taxon>
        <taxon>Clostridiaceae</taxon>
        <taxon>Sarcina</taxon>
    </lineage>
</organism>
<dbReference type="InterPro" id="IPR011991">
    <property type="entry name" value="ArsR-like_HTH"/>
</dbReference>
<dbReference type="SMART" id="SM00418">
    <property type="entry name" value="HTH_ARSR"/>
    <property type="match status" value="1"/>
</dbReference>
<evidence type="ECO:0000313" key="6">
    <source>
        <dbReference type="Proteomes" id="UP000095488"/>
    </source>
</evidence>
<dbReference type="Pfam" id="PF01022">
    <property type="entry name" value="HTH_5"/>
    <property type="match status" value="1"/>
</dbReference>
<dbReference type="RefSeq" id="WP_055257437.1">
    <property type="nucleotide sequence ID" value="NZ_BCMV01000017.1"/>
</dbReference>
<dbReference type="PANTHER" id="PTHR33154">
    <property type="entry name" value="TRANSCRIPTIONAL REGULATOR, ARSR FAMILY"/>
    <property type="match status" value="1"/>
</dbReference>
<dbReference type="PROSITE" id="PS50987">
    <property type="entry name" value="HTH_ARSR_2"/>
    <property type="match status" value="1"/>
</dbReference>
<accession>A0ABP2APQ7</accession>
<dbReference type="EMBL" id="CYZR01000002">
    <property type="protein sequence ID" value="CUN58352.1"/>
    <property type="molecule type" value="Genomic_DNA"/>
</dbReference>
<dbReference type="Proteomes" id="UP000095488">
    <property type="component" value="Unassembled WGS sequence"/>
</dbReference>
<keyword evidence="1" id="KW-0805">Transcription regulation</keyword>
<dbReference type="InterPro" id="IPR036388">
    <property type="entry name" value="WH-like_DNA-bd_sf"/>
</dbReference>
<evidence type="ECO:0000259" key="4">
    <source>
        <dbReference type="PROSITE" id="PS50987"/>
    </source>
</evidence>
<dbReference type="PANTHER" id="PTHR33154:SF33">
    <property type="entry name" value="TRANSCRIPTIONAL REPRESSOR SDPR"/>
    <property type="match status" value="1"/>
</dbReference>